<dbReference type="InterPro" id="IPR022385">
    <property type="entry name" value="Rhs_assc_core"/>
</dbReference>
<gene>
    <name evidence="2" type="ORF">Acy02nite_80160</name>
</gene>
<evidence type="ECO:0000313" key="3">
    <source>
        <dbReference type="Proteomes" id="UP000619479"/>
    </source>
</evidence>
<name>A0A919IXZ2_9ACTN</name>
<feature type="compositionally biased region" description="Low complexity" evidence="1">
    <location>
        <begin position="48"/>
        <end position="64"/>
    </location>
</feature>
<dbReference type="InterPro" id="IPR050708">
    <property type="entry name" value="T6SS_VgrG/RHS"/>
</dbReference>
<dbReference type="NCBIfam" id="TIGR01643">
    <property type="entry name" value="YD_repeat_2x"/>
    <property type="match status" value="1"/>
</dbReference>
<reference evidence="2" key="1">
    <citation type="submission" date="2021-01" db="EMBL/GenBank/DDBJ databases">
        <title>Whole genome shotgun sequence of Actinoplanes cyaneus NBRC 14990.</title>
        <authorList>
            <person name="Komaki H."/>
            <person name="Tamura T."/>
        </authorList>
    </citation>
    <scope>NUCLEOTIDE SEQUENCE</scope>
    <source>
        <strain evidence="2">NBRC 14990</strain>
    </source>
</reference>
<dbReference type="EMBL" id="BOMH01000071">
    <property type="protein sequence ID" value="GID70135.1"/>
    <property type="molecule type" value="Genomic_DNA"/>
</dbReference>
<protein>
    <submittedName>
        <fullName evidence="2">Type IV secretion protein Rhs</fullName>
    </submittedName>
</protein>
<organism evidence="2 3">
    <name type="scientific">Actinoplanes cyaneus</name>
    <dbReference type="NCBI Taxonomy" id="52696"/>
    <lineage>
        <taxon>Bacteria</taxon>
        <taxon>Bacillati</taxon>
        <taxon>Actinomycetota</taxon>
        <taxon>Actinomycetes</taxon>
        <taxon>Micromonosporales</taxon>
        <taxon>Micromonosporaceae</taxon>
        <taxon>Actinoplanes</taxon>
    </lineage>
</organism>
<dbReference type="Proteomes" id="UP000619479">
    <property type="component" value="Unassembled WGS sequence"/>
</dbReference>
<evidence type="ECO:0000313" key="2">
    <source>
        <dbReference type="EMBL" id="GID70135.1"/>
    </source>
</evidence>
<dbReference type="RefSeq" id="WP_203753517.1">
    <property type="nucleotide sequence ID" value="NZ_BAAAUC010000032.1"/>
</dbReference>
<feature type="region of interest" description="Disordered" evidence="1">
    <location>
        <begin position="41"/>
        <end position="64"/>
    </location>
</feature>
<accession>A0A919IXZ2</accession>
<dbReference type="PANTHER" id="PTHR32305">
    <property type="match status" value="1"/>
</dbReference>
<sequence>MEAAVTGRALLTAGLAIVLSIGVAGNQPAYAAVDRTAKLTAPDTPSVAPGKAKPAAGRPADPAGAAALRKAPAVTWPAASDTVVAAPAGRRAVAVTGTPVSVGAAAASSVRVRILGHDAAVRAKRDMLIEVSRTAAAPSAGPVDVAVDYASFRSAYGADWAGRLHLVQVPGCATTTPDAAACQPVAVPSRNDPAAAQVTATVTLAATAQATTLALTSGSSGNAGDFTATPLKASSTWSGGNQSGDFTWSYPMRVPPSQGGPEPAVALNYSSASVDGEMAASNNQPGWIGEGFSYQPGSIVRNYKACAEDMGGTATNKTKTGDLCWGTANATLSMPGHAGELVRDDGDGHWSLKGDDGSKVQLLTGATNGDNDGEYWKVTTADGTQYFFGLNHLAGWATGNPVTNAAYTVPVFGNNSGEPCYNATFASASCSQAYEWNLDYVVDPHGDTMSLWYTPETNKYARNLTSSSISTYTRGGYLSRIDYGTDQHTGGKDSDLTTKAPNKVDFTPADRCVTAGTTCVSSTPSNWPDVPWDQSCTSTTSCKDYAPTFFSQKRLDTVQTSVWNASTSEYVPVEKWTLHQTYPDPGDSTRAGLWLSSISHTGLYGGTATLPDVSFTGVQKANRVDTATDNAAKMNWWRIASITTETGDLIGVTYSDQECTAGSTPTPDANTANCYPVFWTRAGETNPRIDWFNKYRVTAVSENDQTGGGPRVRTTYDYGTPAWHYDEDNGLVPATRKTWGQFRGYDTVTTTTGDTGDPRSSTTVRYFLGMNGDKTSSGTRAAQVTDSTGATVADDDAYAGMTRETIVRNGPGGAEVSGEIDDPWKSAAVATRTINGRTVAAYRTGIAATHSRTDLDGGRSPRRTEKVDTLDVYGMTTQVWDKGDLAKSDDDTCTITTYNRNTTVNLLDTVGRTQEYAKPCGTAPATQDDVISDVESSFDGQAYGVAPTKGDITREQTAKAWTTSSITWLTTAASVYDAYGRVTDATDVRGNHSLTEFTPATGGPVTATKTTKNPLGWVTTAEIAPGYGVVTASVDENNKRTDTTYDPFGRKTAIWKPTRSKSAGATANTTFAYQISQTAPSVVTTSNLDASATYVPVYAFYDGLLRERQTQELATGGGRTVSDVFYDSLGQTVKESGPYYNAGAPGTTLFPAPIDQNVPAQTLTTYDGAGREIRSAFVAHGVTQWHTTTAYGGDRVDVTPAADAATPTAGTPTSTVTDALDHMVELRRYTGTTVSGTYESTKYTYNEKGEQTVVTDNGGSQWRYAFDLLGRTVSSTDPDSGTTTTAYDDAGDVTSTTDALNRTVSYDYTLPAGYADPLGRRTATWLGAAGTGTRTATWTYDTLAKGHLTSSSRFVGTDEYKSTVIGYNNLYQRAGTITTIPASEGALAGTYGFSATYNLDGTMNSKTLPATGDVPAETLNYSYDQATGRPYSLKTDLGGTTKQIVLSTQYTSYGEPAVTTFADSNTAPFAQQALTYDESTHRLVEAKTLKSTASAVVGDVHYSYDALGNITKAADTPAAGTAETQCYTYDGLQRLTDAWTPADGDCAVTPATDRLGGAAPYWKSWTFDGSTGNRKTEVTHTAAATTTVTSAYGQAGHPHAVSGTTSTSGTVRAYTYDAAGNTISRPGTSAQQTLQWDAENHLVSLTEGSSHYTYVYDPDGNRLIAHEPTGTTLYIGDVQLRLSGTGVKTAVRYYSFNNQTVAQRTAAGLQFLSCDPNGTSTIAIDDTAAQNTTKRYQDPYGNAVGPAVSWVGTKSFVGGDQDPTGLIHEGAREYDATLGAFVSRDPVVDQDDPSQLNGFSYAGDNPVVHSDPTGLRTDYYDDVHGNSKPKPKPVTTVHTDPRHAALVRHHAPHARIVTSSHTYSPRKHYNPPPRLRWVPAKAGGSKSHPVPHPTPWGDTLPTTGVPEPGTYTGSFGFCLGGGVGIYIASVSVSGCLMFDDGGSGGTLTVDHSYGLTGGPAKGKVGANWGAGVTWSNGRVKDQAGGFHTKSGGGGYIATGTVTKSTGKKLDGSPETTWNVTIGPGYGVTLTDGDSYTVLHYDKDPD</sequence>
<dbReference type="NCBIfam" id="TIGR03696">
    <property type="entry name" value="Rhs_assc_core"/>
    <property type="match status" value="1"/>
</dbReference>
<evidence type="ECO:0000256" key="1">
    <source>
        <dbReference type="SAM" id="MobiDB-lite"/>
    </source>
</evidence>
<comment type="caution">
    <text evidence="2">The sequence shown here is derived from an EMBL/GenBank/DDBJ whole genome shotgun (WGS) entry which is preliminary data.</text>
</comment>
<dbReference type="PANTHER" id="PTHR32305:SF17">
    <property type="entry name" value="TRNA NUCLEASE WAPA"/>
    <property type="match status" value="1"/>
</dbReference>
<dbReference type="Gene3D" id="2.180.10.10">
    <property type="entry name" value="RHS repeat-associated core"/>
    <property type="match status" value="1"/>
</dbReference>
<proteinExistence type="predicted"/>
<dbReference type="InterPro" id="IPR006530">
    <property type="entry name" value="YD"/>
</dbReference>
<keyword evidence="3" id="KW-1185">Reference proteome</keyword>